<organism evidence="1 2">
    <name type="scientific">Pyropia yezoensis</name>
    <name type="common">Susabi-nori</name>
    <name type="synonym">Porphyra yezoensis</name>
    <dbReference type="NCBI Taxonomy" id="2788"/>
    <lineage>
        <taxon>Eukaryota</taxon>
        <taxon>Rhodophyta</taxon>
        <taxon>Bangiophyceae</taxon>
        <taxon>Bangiales</taxon>
        <taxon>Bangiaceae</taxon>
        <taxon>Pyropia</taxon>
    </lineage>
</organism>
<evidence type="ECO:0000313" key="1">
    <source>
        <dbReference type="EMBL" id="KAK1866912.1"/>
    </source>
</evidence>
<reference evidence="1" key="1">
    <citation type="submission" date="2019-11" db="EMBL/GenBank/DDBJ databases">
        <title>Nori genome reveals adaptations in red seaweeds to the harsh intertidal environment.</title>
        <authorList>
            <person name="Wang D."/>
            <person name="Mao Y."/>
        </authorList>
    </citation>
    <scope>NUCLEOTIDE SEQUENCE</scope>
    <source>
        <tissue evidence="1">Gametophyte</tissue>
    </source>
</reference>
<name>A0ACC3C9Q4_PYRYE</name>
<comment type="caution">
    <text evidence="1">The sequence shown here is derived from an EMBL/GenBank/DDBJ whole genome shotgun (WGS) entry which is preliminary data.</text>
</comment>
<sequence length="329" mass="35779">MVRLKYQMTPNGRRALTAAAAAIAAALLFVAWSRTQGDNGGFAAVTAPVASMMSSSLQGQATAAATPRDAAHCGESWTESGGFFCESPAAWALRKNIYALQAKQQTIPASDKSDDVGTWWQSNYEPNFSCAFEQRLGNAGDGGKWVCDPTSISSALAGRECVIYSVGSGRRVGFEKALHQELPDCKVFTFDHTVGDAGAQVVPSYVTFLPYGMAAEDQPGTPLRGLGSIRKELGHEPSNRRVSLEILKVDIEGAEYEALLPWLRNGDMDGVRQLLIEIHGPYRSGKYDKARELFDALEEAGWVITHKEPNLIKAGTLVEYAFLKLDWKL</sequence>
<dbReference type="Proteomes" id="UP000798662">
    <property type="component" value="Chromosome 2"/>
</dbReference>
<keyword evidence="2" id="KW-1185">Reference proteome</keyword>
<protein>
    <submittedName>
        <fullName evidence="1">Uncharacterized protein</fullName>
    </submittedName>
</protein>
<accession>A0ACC3C9Q4</accession>
<dbReference type="EMBL" id="CM020619">
    <property type="protein sequence ID" value="KAK1866912.1"/>
    <property type="molecule type" value="Genomic_DNA"/>
</dbReference>
<evidence type="ECO:0000313" key="2">
    <source>
        <dbReference type="Proteomes" id="UP000798662"/>
    </source>
</evidence>
<gene>
    <name evidence="1" type="ORF">I4F81_009424</name>
</gene>
<proteinExistence type="predicted"/>